<proteinExistence type="predicted"/>
<keyword evidence="1 4" id="KW-0812">Transmembrane</keyword>
<organism evidence="5 6">
    <name type="scientific">Synechococcus phage metaG-MbCM1</name>
    <dbReference type="NCBI Taxonomy" id="1079999"/>
    <lineage>
        <taxon>Viruses</taxon>
        <taxon>Duplodnaviria</taxon>
        <taxon>Heunggongvirae</taxon>
        <taxon>Uroviricota</taxon>
        <taxon>Caudoviricetes</taxon>
        <taxon>Pantevenvirales</taxon>
        <taxon>Kyanoviridae</taxon>
        <taxon>Galenevirus</taxon>
        <taxon>Galenevirus mbcm1</taxon>
    </lineage>
</organism>
<evidence type="ECO:0000256" key="3">
    <source>
        <dbReference type="ARBA" id="ARBA00023136"/>
    </source>
</evidence>
<dbReference type="RefSeq" id="YP_007001647.1">
    <property type="nucleotide sequence ID" value="NC_019443.1"/>
</dbReference>
<keyword evidence="3 4" id="KW-0472">Membrane</keyword>
<dbReference type="Proteomes" id="UP000007597">
    <property type="component" value="Segment"/>
</dbReference>
<evidence type="ECO:0000256" key="4">
    <source>
        <dbReference type="SAM" id="Phobius"/>
    </source>
</evidence>
<dbReference type="KEGG" id="vg:14005420"/>
<evidence type="ECO:0008006" key="7">
    <source>
        <dbReference type="Google" id="ProtNLM"/>
    </source>
</evidence>
<accession>H8ZND5</accession>
<dbReference type="GeneID" id="14005420"/>
<dbReference type="OrthoDB" id="28726at10239"/>
<dbReference type="InterPro" id="IPR003398">
    <property type="entry name" value="PSII_PsbN"/>
</dbReference>
<feature type="transmembrane region" description="Helical" evidence="4">
    <location>
        <begin position="42"/>
        <end position="61"/>
    </location>
</feature>
<evidence type="ECO:0000313" key="6">
    <source>
        <dbReference type="Proteomes" id="UP000007597"/>
    </source>
</evidence>
<dbReference type="GO" id="GO:0016020">
    <property type="term" value="C:membrane"/>
    <property type="evidence" value="ECO:0007669"/>
    <property type="project" value="InterPro"/>
</dbReference>
<keyword evidence="6" id="KW-1185">Reference proteome</keyword>
<dbReference type="EMBL" id="JN371769">
    <property type="protein sequence ID" value="AFD02996.1"/>
    <property type="molecule type" value="Genomic_DNA"/>
</dbReference>
<dbReference type="GO" id="GO:0015979">
    <property type="term" value="P:photosynthesis"/>
    <property type="evidence" value="ECO:0007669"/>
    <property type="project" value="InterPro"/>
</dbReference>
<reference evidence="5 6" key="1">
    <citation type="submission" date="2011-07" db="EMBL/GenBank/DDBJ databases">
        <title>Viral Tagging: a high-throughput approach to explore virus-host interactions.</title>
        <authorList>
            <person name="Deng L."/>
            <person name="Sullivan M.B."/>
            <person name="Poulos B."/>
            <person name="Ignacio Espinoza J.C."/>
        </authorList>
    </citation>
    <scope>NUCLEOTIDE SEQUENCE [LARGE SCALE GENOMIC DNA]</scope>
</reference>
<keyword evidence="2 4" id="KW-1133">Transmembrane helix</keyword>
<name>H8ZND5_9CAUD</name>
<dbReference type="Pfam" id="PF02468">
    <property type="entry name" value="PsbN"/>
    <property type="match status" value="1"/>
</dbReference>
<evidence type="ECO:0000313" key="5">
    <source>
        <dbReference type="EMBL" id="AFD02996.1"/>
    </source>
</evidence>
<evidence type="ECO:0000256" key="1">
    <source>
        <dbReference type="ARBA" id="ARBA00022692"/>
    </source>
</evidence>
<sequence>MGPGEMLAIRDLIASCPPVYTLPGTWTKCNAIIPHYNADPNITLAISVGVIVALFTFYGVYRGFFANEGLDDPFDDHDD</sequence>
<evidence type="ECO:0000256" key="2">
    <source>
        <dbReference type="ARBA" id="ARBA00022989"/>
    </source>
</evidence>
<protein>
    <recommendedName>
        <fullName evidence="7">Photosystem II reaction center protein PsbN</fullName>
    </recommendedName>
</protein>